<evidence type="ECO:0000256" key="5">
    <source>
        <dbReference type="ARBA" id="ARBA00023014"/>
    </source>
</evidence>
<dbReference type="SFLD" id="SFLDG01064">
    <property type="entry name" value="F420__menaquinone_cofactor_bio"/>
    <property type="match status" value="1"/>
</dbReference>
<dbReference type="GeneID" id="10361062"/>
<dbReference type="PANTHER" id="PTHR43076:SF1">
    <property type="entry name" value="LIPOYL SYNTHASE 2"/>
    <property type="match status" value="1"/>
</dbReference>
<dbReference type="SFLD" id="SFLDS00029">
    <property type="entry name" value="Radical_SAM"/>
    <property type="match status" value="1"/>
</dbReference>
<dbReference type="AlphaFoldDB" id="F2L282"/>
<dbReference type="STRING" id="999630.TUZN_1541"/>
<feature type="binding site" evidence="7">
    <location>
        <position position="53"/>
    </location>
    <ligand>
        <name>S-adenosyl-L-methionine</name>
        <dbReference type="ChEBI" id="CHEBI:59789"/>
    </ligand>
</feature>
<feature type="binding site" evidence="7">
    <location>
        <position position="160"/>
    </location>
    <ligand>
        <name>S-adenosyl-L-methionine</name>
        <dbReference type="ChEBI" id="CHEBI:59789"/>
    </ligand>
</feature>
<comment type="cofactor">
    <cofactor evidence="6">
        <name>[4Fe-4S] cluster</name>
        <dbReference type="ChEBI" id="CHEBI:49883"/>
    </cofactor>
    <text evidence="6">Binds 1 [4Fe-4S] cluster. The cluster is coordinated with 3 cysteines and an exchangeable S-adenosyl-L-methionine.</text>
</comment>
<protein>
    <submittedName>
        <fullName evidence="9">Radical SAM domain protein</fullName>
    </submittedName>
</protein>
<evidence type="ECO:0000256" key="7">
    <source>
        <dbReference type="PIRSR" id="PIRSR004762-2"/>
    </source>
</evidence>
<dbReference type="NCBIfam" id="TIGR00423">
    <property type="entry name" value="CofH family radical SAM protein"/>
    <property type="match status" value="1"/>
</dbReference>
<dbReference type="GO" id="GO:0046872">
    <property type="term" value="F:metal ion binding"/>
    <property type="evidence" value="ECO:0007669"/>
    <property type="project" value="UniProtKB-KW"/>
</dbReference>
<evidence type="ECO:0000256" key="2">
    <source>
        <dbReference type="ARBA" id="ARBA00022691"/>
    </source>
</evidence>
<keyword evidence="4 6" id="KW-0408">Iron</keyword>
<dbReference type="EMBL" id="CP002590">
    <property type="protein sequence ID" value="AEA13009.1"/>
    <property type="molecule type" value="Genomic_DNA"/>
</dbReference>
<keyword evidence="1 6" id="KW-0004">4Fe-4S</keyword>
<gene>
    <name evidence="9" type="ordered locus">TUZN_1541</name>
</gene>
<evidence type="ECO:0000256" key="4">
    <source>
        <dbReference type="ARBA" id="ARBA00023004"/>
    </source>
</evidence>
<name>F2L282_THEU7</name>
<dbReference type="GO" id="GO:0051539">
    <property type="term" value="F:4 iron, 4 sulfur cluster binding"/>
    <property type="evidence" value="ECO:0007669"/>
    <property type="project" value="UniProtKB-KW"/>
</dbReference>
<dbReference type="PIRSF" id="PIRSF004762">
    <property type="entry name" value="CHP00423"/>
    <property type="match status" value="1"/>
</dbReference>
<evidence type="ECO:0000313" key="9">
    <source>
        <dbReference type="EMBL" id="AEA13009.1"/>
    </source>
</evidence>
<dbReference type="Gene3D" id="3.20.20.70">
    <property type="entry name" value="Aldolase class I"/>
    <property type="match status" value="1"/>
</dbReference>
<dbReference type="InterPro" id="IPR034405">
    <property type="entry name" value="F420"/>
</dbReference>
<dbReference type="NCBIfam" id="TIGR03699">
    <property type="entry name" value="menaquin_MqnC"/>
    <property type="match status" value="1"/>
</dbReference>
<evidence type="ECO:0000256" key="3">
    <source>
        <dbReference type="ARBA" id="ARBA00022723"/>
    </source>
</evidence>
<feature type="binding site" evidence="7">
    <location>
        <position position="124"/>
    </location>
    <ligand>
        <name>(3R)-3-methyl-D-ornithine</name>
        <dbReference type="ChEBI" id="CHEBI:64642"/>
    </ligand>
</feature>
<keyword evidence="2 6" id="KW-0949">S-adenosyl-L-methionine</keyword>
<dbReference type="InterPro" id="IPR020050">
    <property type="entry name" value="FO_synthase_su2"/>
</dbReference>
<dbReference type="InterPro" id="IPR007197">
    <property type="entry name" value="rSAM"/>
</dbReference>
<dbReference type="SFLD" id="SFLDF00343">
    <property type="entry name" value="aminofutalosine_synthase_(mqnE"/>
    <property type="match status" value="1"/>
</dbReference>
<proteinExistence type="predicted"/>
<accession>F2L282</accession>
<evidence type="ECO:0000259" key="8">
    <source>
        <dbReference type="PROSITE" id="PS51918"/>
    </source>
</evidence>
<dbReference type="CDD" id="cd01335">
    <property type="entry name" value="Radical_SAM"/>
    <property type="match status" value="1"/>
</dbReference>
<dbReference type="InterPro" id="IPR045567">
    <property type="entry name" value="CofH/MnqC-like_C"/>
</dbReference>
<dbReference type="GO" id="GO:0016765">
    <property type="term" value="F:transferase activity, transferring alkyl or aryl (other than methyl) groups"/>
    <property type="evidence" value="ECO:0007669"/>
    <property type="project" value="InterPro"/>
</dbReference>
<dbReference type="KEGG" id="tuz:TUZN_1541"/>
<dbReference type="SUPFAM" id="SSF102114">
    <property type="entry name" value="Radical SAM enzymes"/>
    <property type="match status" value="1"/>
</dbReference>
<evidence type="ECO:0000256" key="1">
    <source>
        <dbReference type="ARBA" id="ARBA00022485"/>
    </source>
</evidence>
<dbReference type="InterPro" id="IPR006638">
    <property type="entry name" value="Elp3/MiaA/NifB-like_rSAM"/>
</dbReference>
<dbReference type="SFLD" id="SFLDG01389">
    <property type="entry name" value="menaquinone_synthsis_involved"/>
    <property type="match status" value="1"/>
</dbReference>
<dbReference type="HOGENOM" id="CLU_040406_1_0_2"/>
<feature type="binding site" evidence="7">
    <location>
        <position position="277"/>
    </location>
    <ligand>
        <name>(3R)-3-methyl-D-ornithine</name>
        <dbReference type="ChEBI" id="CHEBI:64642"/>
    </ligand>
</feature>
<dbReference type="SMART" id="SM00729">
    <property type="entry name" value="Elp3"/>
    <property type="match status" value="1"/>
</dbReference>
<evidence type="ECO:0000256" key="6">
    <source>
        <dbReference type="PIRSR" id="PIRSR004762-1"/>
    </source>
</evidence>
<feature type="binding site" evidence="6">
    <location>
        <position position="51"/>
    </location>
    <ligand>
        <name>[4Fe-4S] cluster</name>
        <dbReference type="ChEBI" id="CHEBI:49883"/>
        <note>4Fe-4S-S-AdoMet</note>
    </ligand>
</feature>
<dbReference type="Proteomes" id="UP000008138">
    <property type="component" value="Chromosome"/>
</dbReference>
<dbReference type="Pfam" id="PF04055">
    <property type="entry name" value="Radical_SAM"/>
    <property type="match status" value="1"/>
</dbReference>
<feature type="domain" description="Radical SAM core" evidence="8">
    <location>
        <begin position="28"/>
        <end position="268"/>
    </location>
</feature>
<dbReference type="PROSITE" id="PS51918">
    <property type="entry name" value="RADICAL_SAM"/>
    <property type="match status" value="1"/>
</dbReference>
<dbReference type="SFLD" id="SFLDF00342">
    <property type="entry name" value="cyclic_dehypoxanthine_futalosi"/>
    <property type="match status" value="1"/>
</dbReference>
<dbReference type="RefSeq" id="WP_013680344.1">
    <property type="nucleotide sequence ID" value="NC_015315.1"/>
</dbReference>
<organism evidence="9 10">
    <name type="scientific">Thermoproteus uzoniensis (strain 768-20)</name>
    <dbReference type="NCBI Taxonomy" id="999630"/>
    <lineage>
        <taxon>Archaea</taxon>
        <taxon>Thermoproteota</taxon>
        <taxon>Thermoprotei</taxon>
        <taxon>Thermoproteales</taxon>
        <taxon>Thermoproteaceae</taxon>
        <taxon>Thermoproteus</taxon>
    </lineage>
</organism>
<dbReference type="GO" id="GO:0009234">
    <property type="term" value="P:menaquinone biosynthetic process"/>
    <property type="evidence" value="ECO:0007669"/>
    <property type="project" value="InterPro"/>
</dbReference>
<reference evidence="9 10" key="1">
    <citation type="journal article" date="2011" name="J. Bacteriol.">
        <title>Complete genome sequence of the thermoacidophilic crenarchaeon Thermoproteus uzoniensis 768-20.</title>
        <authorList>
            <person name="Mardanov A.V."/>
            <person name="Gumerov V.M."/>
            <person name="Beletsky A.V."/>
            <person name="Prokofeva M.I."/>
            <person name="Bonch-Osmolovskaya E.A."/>
            <person name="Ravin N.V."/>
            <person name="Skryabin K.G."/>
        </authorList>
    </citation>
    <scope>NUCLEOTIDE SEQUENCE [LARGE SCALE GENOMIC DNA]</scope>
    <source>
        <strain evidence="9 10">768-20</strain>
    </source>
</reference>
<dbReference type="InterPro" id="IPR013785">
    <property type="entry name" value="Aldolase_TIM"/>
</dbReference>
<reference key="2">
    <citation type="submission" date="2011-03" db="EMBL/GenBank/DDBJ databases">
        <title>Complete genome sequence of the thermoacidophilic crenarchaeon Thermoproteus uzoniensis 768-20.</title>
        <authorList>
            <person name="Mardanov A.V."/>
            <person name="Gumerov V.M."/>
            <person name="Beletsky A.V."/>
            <person name="Prokofeva M.I."/>
            <person name="Bonch-Osmolovskaya E.A."/>
            <person name="Ravin N.V."/>
            <person name="Skryabin K.G."/>
        </authorList>
    </citation>
    <scope>NUCLEOTIDE SEQUENCE</scope>
    <source>
        <strain>768-20</strain>
    </source>
</reference>
<dbReference type="PANTHER" id="PTHR43076">
    <property type="entry name" value="FO SYNTHASE (COFH)"/>
    <property type="match status" value="1"/>
</dbReference>
<dbReference type="GO" id="GO:0044689">
    <property type="term" value="F:7,8-didemethyl-8-hydroxy-5-deazariboflavin synthase activity"/>
    <property type="evidence" value="ECO:0007669"/>
    <property type="project" value="TreeGrafter"/>
</dbReference>
<keyword evidence="5 6" id="KW-0411">Iron-sulfur</keyword>
<sequence>MRLEDVRELLSRDLWELGMEAWKIRSGLYGRRATYISSMVLNYTNVCVVECEFCPFWRRRGDRDAYALSVDEAVGRVLAVDAKYGLRQVLVQGGINPEIGIEYFEDLFRRIKAKAPHIAVHALSPLEVDYLSRRERMSRREVLERLKEAGMDSMPGGGGEILVDRVRKEISPKKISAEVWLRIMEEAHKLGIPTSATMMYGHVEGPEDWAEHIWKIAELQERTKGFLAFIAWNYEPGGNKLGERVRHPRTSATLLRIVAVARTAFTGDAFIPHIQSSWLTNGPETAELAMYFGADDFGGTLYEEKVLEEQRRSSPIATRKDVEELIRRAGLQPVERDNWYRPVA</sequence>
<dbReference type="InterPro" id="IPR022431">
    <property type="entry name" value="Cyclic_DHFL_synthase_mqnC"/>
</dbReference>
<feature type="binding site" evidence="6">
    <location>
        <position position="54"/>
    </location>
    <ligand>
        <name>[4Fe-4S] cluster</name>
        <dbReference type="ChEBI" id="CHEBI:49883"/>
        <note>4Fe-4S-S-AdoMet</note>
    </ligand>
</feature>
<keyword evidence="10" id="KW-1185">Reference proteome</keyword>
<evidence type="ECO:0000313" key="10">
    <source>
        <dbReference type="Proteomes" id="UP000008138"/>
    </source>
</evidence>
<dbReference type="InterPro" id="IPR058240">
    <property type="entry name" value="rSAM_sf"/>
</dbReference>
<dbReference type="Pfam" id="PF19288">
    <property type="entry name" value="CofH_C"/>
    <property type="match status" value="1"/>
</dbReference>
<feature type="binding site" evidence="6">
    <location>
        <position position="47"/>
    </location>
    <ligand>
        <name>[4Fe-4S] cluster</name>
        <dbReference type="ChEBI" id="CHEBI:49883"/>
        <note>4Fe-4S-S-AdoMet</note>
    </ligand>
</feature>
<dbReference type="eggNOG" id="arCOG00656">
    <property type="taxonomic scope" value="Archaea"/>
</dbReference>
<keyword evidence="3" id="KW-0479">Metal-binding</keyword>